<dbReference type="KEGG" id="cch:Cag_0710"/>
<dbReference type="HOGENOM" id="CLU_2583319_0_0_10"/>
<name>Q3ASP4_CHLCH</name>
<sequence>MKKSAIKKALCKLDKETIEKQMEALMELVAEPRYICRKCARVASTKRHLCKPVAITNSNGSKKRAAKVLNNGVVPPNALT</sequence>
<gene>
    <name evidence="1" type="ordered locus">Cag_0710</name>
</gene>
<protein>
    <submittedName>
        <fullName evidence="1">Uncharacterized protein</fullName>
    </submittedName>
</protein>
<accession>Q3ASP4</accession>
<reference evidence="1" key="1">
    <citation type="submission" date="2005-08" db="EMBL/GenBank/DDBJ databases">
        <title>Complete sequence of Chlorobium chlorochromatii CaD3.</title>
        <authorList>
            <person name="Copeland A."/>
            <person name="Lucas S."/>
            <person name="Lapidus A."/>
            <person name="Barry K."/>
            <person name="Detter J.C."/>
            <person name="Glavina T."/>
            <person name="Hammon N."/>
            <person name="Israni S."/>
            <person name="Pitluck S."/>
            <person name="Bryant D."/>
            <person name="Schmutz J."/>
            <person name="Larimer F."/>
            <person name="Land M."/>
            <person name="Kyrpides N."/>
            <person name="Ivanova N."/>
            <person name="Richardson P."/>
        </authorList>
    </citation>
    <scope>NUCLEOTIDE SEQUENCE [LARGE SCALE GENOMIC DNA]</scope>
    <source>
        <strain evidence="1">CaD3</strain>
    </source>
</reference>
<dbReference type="STRING" id="340177.Cag_0710"/>
<proteinExistence type="predicted"/>
<dbReference type="OrthoDB" id="1551360at2"/>
<dbReference type="AlphaFoldDB" id="Q3ASP4"/>
<dbReference type="eggNOG" id="ENOG5033BYX">
    <property type="taxonomic scope" value="Bacteria"/>
</dbReference>
<dbReference type="EMBL" id="CP000108">
    <property type="protein sequence ID" value="ABB27981.1"/>
    <property type="molecule type" value="Genomic_DNA"/>
</dbReference>
<organism evidence="1">
    <name type="scientific">Chlorobium chlorochromatii (strain CaD3)</name>
    <dbReference type="NCBI Taxonomy" id="340177"/>
    <lineage>
        <taxon>Bacteria</taxon>
        <taxon>Pseudomonadati</taxon>
        <taxon>Chlorobiota</taxon>
        <taxon>Chlorobiia</taxon>
        <taxon>Chlorobiales</taxon>
        <taxon>Chlorobiaceae</taxon>
        <taxon>Chlorobium/Pelodictyon group</taxon>
        <taxon>Chlorobium</taxon>
    </lineage>
</organism>
<evidence type="ECO:0000313" key="1">
    <source>
        <dbReference type="EMBL" id="ABB27981.1"/>
    </source>
</evidence>